<protein>
    <recommendedName>
        <fullName evidence="3">Flagellar assembly protein H</fullName>
    </recommendedName>
</protein>
<accession>U5DSH3</accession>
<dbReference type="InParanoid" id="U5DSH3"/>
<evidence type="ECO:0000313" key="1">
    <source>
        <dbReference type="EMBL" id="ERN42630.1"/>
    </source>
</evidence>
<reference evidence="1 2" key="1">
    <citation type="submission" date="2013-05" db="EMBL/GenBank/DDBJ databases">
        <title>Draft genome sequence of Rubidibacter lacunae KORDI 51-2.</title>
        <authorList>
            <person name="Choi D.H."/>
            <person name="Noh J.H."/>
            <person name="Kwon K.-K."/>
            <person name="Lee J.-H."/>
            <person name="Ryu J.-Y."/>
        </authorList>
    </citation>
    <scope>NUCLEOTIDE SEQUENCE [LARGE SCALE GENOMIC DNA]</scope>
    <source>
        <strain evidence="1 2">KORDI 51-2</strain>
    </source>
</reference>
<dbReference type="Proteomes" id="UP000016960">
    <property type="component" value="Unassembled WGS sequence"/>
</dbReference>
<evidence type="ECO:0000313" key="2">
    <source>
        <dbReference type="Proteomes" id="UP000016960"/>
    </source>
</evidence>
<dbReference type="AlphaFoldDB" id="U5DSH3"/>
<dbReference type="STRING" id="582515.KR51_00006580"/>
<name>U5DSH3_9CHRO</name>
<dbReference type="PATRIC" id="fig|582515.4.peg.736"/>
<proteinExistence type="predicted"/>
<dbReference type="eggNOG" id="COG5464">
    <property type="taxonomic scope" value="Bacteria"/>
</dbReference>
<organism evidence="1 2">
    <name type="scientific">Rubidibacter lacunae KORDI 51-2</name>
    <dbReference type="NCBI Taxonomy" id="582515"/>
    <lineage>
        <taxon>Bacteria</taxon>
        <taxon>Bacillati</taxon>
        <taxon>Cyanobacteriota</taxon>
        <taxon>Cyanophyceae</taxon>
        <taxon>Oscillatoriophycideae</taxon>
        <taxon>Chroococcales</taxon>
        <taxon>Aphanothecaceae</taxon>
        <taxon>Rubidibacter</taxon>
    </lineage>
</organism>
<dbReference type="OrthoDB" id="528329at2"/>
<dbReference type="EMBL" id="ASSJ01000014">
    <property type="protein sequence ID" value="ERN42630.1"/>
    <property type="molecule type" value="Genomic_DNA"/>
</dbReference>
<sequence length="314" mass="35181">MTSKPFDAYSKEYLQELLAPTGEVVAGLESRDEARQIDVWYVPDPQLTADRLQLGLLGRMAAQPCIFEPYSHRPDLNQVRSCVMKLLVTLFDALRAASRDRLPAPTESELPRLWILSPSASPTLMKRIGGKPDPSWPEGIYFTAELNRAGFVALDGLPETEETLWLRLLGRGRTLKQAIAEVLALPPAELKRDKALQLLASWKTNIEGVEYLNIEDRELAMTLSPAFVEWERRAREESLEQGLQQGLQQGLRLTLQTLLASRFGRVDDRLESVIGYFAGLTPEEYTEQFPTLLSLSRDELVARFGARDGNGNGA</sequence>
<gene>
    <name evidence="1" type="ORF">KR51_00006580</name>
</gene>
<comment type="caution">
    <text evidence="1">The sequence shown here is derived from an EMBL/GenBank/DDBJ whole genome shotgun (WGS) entry which is preliminary data.</text>
</comment>
<dbReference type="RefSeq" id="WP_022604686.1">
    <property type="nucleotide sequence ID" value="NZ_ASSJ01000014.1"/>
</dbReference>
<evidence type="ECO:0008006" key="3">
    <source>
        <dbReference type="Google" id="ProtNLM"/>
    </source>
</evidence>
<keyword evidence="2" id="KW-1185">Reference proteome</keyword>